<keyword evidence="1" id="KW-0805">Transcription regulation</keyword>
<proteinExistence type="predicted"/>
<dbReference type="GO" id="GO:0003700">
    <property type="term" value="F:DNA-binding transcription factor activity"/>
    <property type="evidence" value="ECO:0007669"/>
    <property type="project" value="TreeGrafter"/>
</dbReference>
<dbReference type="GO" id="GO:0000976">
    <property type="term" value="F:transcription cis-regulatory region binding"/>
    <property type="evidence" value="ECO:0007669"/>
    <property type="project" value="TreeGrafter"/>
</dbReference>
<accession>A0A9D2LBL6</accession>
<dbReference type="InterPro" id="IPR046335">
    <property type="entry name" value="LacI/GalR-like_sensor"/>
</dbReference>
<dbReference type="Pfam" id="PF00356">
    <property type="entry name" value="LacI"/>
    <property type="match status" value="1"/>
</dbReference>
<feature type="domain" description="HTH lacI-type" evidence="5">
    <location>
        <begin position="4"/>
        <end position="59"/>
    </location>
</feature>
<dbReference type="SUPFAM" id="SSF47413">
    <property type="entry name" value="lambda repressor-like DNA-binding domains"/>
    <property type="match status" value="1"/>
</dbReference>
<evidence type="ECO:0000313" key="7">
    <source>
        <dbReference type="Proteomes" id="UP000823823"/>
    </source>
</evidence>
<feature type="compositionally biased region" description="Basic and acidic residues" evidence="4">
    <location>
        <begin position="372"/>
        <end position="390"/>
    </location>
</feature>
<dbReference type="CDD" id="cd01392">
    <property type="entry name" value="HTH_LacI"/>
    <property type="match status" value="1"/>
</dbReference>
<dbReference type="PROSITE" id="PS50932">
    <property type="entry name" value="HTH_LACI_2"/>
    <property type="match status" value="1"/>
</dbReference>
<organism evidence="6 7">
    <name type="scientific">Candidatus Brachybacterium merdavium</name>
    <dbReference type="NCBI Taxonomy" id="2838513"/>
    <lineage>
        <taxon>Bacteria</taxon>
        <taxon>Bacillati</taxon>
        <taxon>Actinomycetota</taxon>
        <taxon>Actinomycetes</taxon>
        <taxon>Micrococcales</taxon>
        <taxon>Dermabacteraceae</taxon>
        <taxon>Brachybacterium</taxon>
    </lineage>
</organism>
<dbReference type="InterPro" id="IPR010982">
    <property type="entry name" value="Lambda_DNA-bd_dom_sf"/>
</dbReference>
<dbReference type="SMART" id="SM00354">
    <property type="entry name" value="HTH_LACI"/>
    <property type="match status" value="1"/>
</dbReference>
<dbReference type="InterPro" id="IPR028082">
    <property type="entry name" value="Peripla_BP_I"/>
</dbReference>
<dbReference type="PANTHER" id="PTHR30146">
    <property type="entry name" value="LACI-RELATED TRANSCRIPTIONAL REPRESSOR"/>
    <property type="match status" value="1"/>
</dbReference>
<dbReference type="PROSITE" id="PS00356">
    <property type="entry name" value="HTH_LACI_1"/>
    <property type="match status" value="1"/>
</dbReference>
<feature type="compositionally biased region" description="Low complexity" evidence="4">
    <location>
        <begin position="344"/>
        <end position="358"/>
    </location>
</feature>
<feature type="region of interest" description="Disordered" evidence="4">
    <location>
        <begin position="324"/>
        <end position="396"/>
    </location>
</feature>
<dbReference type="Pfam" id="PF13377">
    <property type="entry name" value="Peripla_BP_3"/>
    <property type="match status" value="1"/>
</dbReference>
<reference evidence="6" key="2">
    <citation type="submission" date="2021-04" db="EMBL/GenBank/DDBJ databases">
        <authorList>
            <person name="Gilroy R."/>
        </authorList>
    </citation>
    <scope>NUCLEOTIDE SEQUENCE</scope>
    <source>
        <strain evidence="6">ChiHjej13B12-24818</strain>
    </source>
</reference>
<dbReference type="Proteomes" id="UP000823823">
    <property type="component" value="Unassembled WGS sequence"/>
</dbReference>
<reference evidence="6" key="1">
    <citation type="journal article" date="2021" name="PeerJ">
        <title>Extensive microbial diversity within the chicken gut microbiome revealed by metagenomics and culture.</title>
        <authorList>
            <person name="Gilroy R."/>
            <person name="Ravi A."/>
            <person name="Getino M."/>
            <person name="Pursley I."/>
            <person name="Horton D.L."/>
            <person name="Alikhan N.F."/>
            <person name="Baker D."/>
            <person name="Gharbi K."/>
            <person name="Hall N."/>
            <person name="Watson M."/>
            <person name="Adriaenssens E.M."/>
            <person name="Foster-Nyarko E."/>
            <person name="Jarju S."/>
            <person name="Secka A."/>
            <person name="Antonio M."/>
            <person name="Oren A."/>
            <person name="Chaudhuri R.R."/>
            <person name="La Ragione R."/>
            <person name="Hildebrand F."/>
            <person name="Pallen M.J."/>
        </authorList>
    </citation>
    <scope>NUCLEOTIDE SEQUENCE</scope>
    <source>
        <strain evidence="6">ChiHjej13B12-24818</strain>
    </source>
</reference>
<dbReference type="CDD" id="cd06267">
    <property type="entry name" value="PBP1_LacI_sugar_binding-like"/>
    <property type="match status" value="1"/>
</dbReference>
<evidence type="ECO:0000256" key="4">
    <source>
        <dbReference type="SAM" id="MobiDB-lite"/>
    </source>
</evidence>
<name>A0A9D2LBL6_9MICO</name>
<keyword evidence="2" id="KW-0238">DNA-binding</keyword>
<protein>
    <submittedName>
        <fullName evidence="6">LacI family transcriptional regulator</fullName>
    </submittedName>
</protein>
<dbReference type="InterPro" id="IPR000843">
    <property type="entry name" value="HTH_LacI"/>
</dbReference>
<evidence type="ECO:0000259" key="5">
    <source>
        <dbReference type="PROSITE" id="PS50932"/>
    </source>
</evidence>
<evidence type="ECO:0000313" key="6">
    <source>
        <dbReference type="EMBL" id="HJB09583.1"/>
    </source>
</evidence>
<gene>
    <name evidence="6" type="ORF">H9786_03470</name>
</gene>
<dbReference type="AlphaFoldDB" id="A0A9D2LBL6"/>
<dbReference type="PANTHER" id="PTHR30146:SF109">
    <property type="entry name" value="HTH-TYPE TRANSCRIPTIONAL REGULATOR GALS"/>
    <property type="match status" value="1"/>
</dbReference>
<dbReference type="Gene3D" id="3.40.50.2300">
    <property type="match status" value="2"/>
</dbReference>
<dbReference type="Gene3D" id="1.10.260.40">
    <property type="entry name" value="lambda repressor-like DNA-binding domains"/>
    <property type="match status" value="1"/>
</dbReference>
<evidence type="ECO:0000256" key="2">
    <source>
        <dbReference type="ARBA" id="ARBA00023125"/>
    </source>
</evidence>
<evidence type="ECO:0000256" key="1">
    <source>
        <dbReference type="ARBA" id="ARBA00023015"/>
    </source>
</evidence>
<dbReference type="EMBL" id="DWZH01000025">
    <property type="protein sequence ID" value="HJB09583.1"/>
    <property type="molecule type" value="Genomic_DNA"/>
</dbReference>
<comment type="caution">
    <text evidence="6">The sequence shown here is derived from an EMBL/GenBank/DDBJ whole genome shotgun (WGS) entry which is preliminary data.</text>
</comment>
<evidence type="ECO:0000256" key="3">
    <source>
        <dbReference type="ARBA" id="ARBA00023163"/>
    </source>
</evidence>
<sequence length="396" mass="40978">MRAVRLSDVAQDAGVSLATASRVLNGSSRVPGKAVAEKVRRSAAKLGYVANAQAQALARSRSGLIGLVVHDISDPYFATFARSIQQKAFASRSQVMLTQTERDLSTEAQAIRSLIAQQVDALILVGTHRYGPDSDREIITLLEGFRRNGGKVVSIGQSYGVGRTIATENMAAAQELATSLIVAGHRRFATLQSSAGIPSAADRTGGFHAALAESDIEPELSISGTLDRDGGHAVARQIAEHLAGSSHSAEEGPLCVFAPADVMALGVMGELRRLGIDVPGQVAVAGFGGVPDAADASPSLTTIALPLEKMATDAVEWVLPRDHDDAEPDEVAGTADPAEGELTADGAAAPAGSASAEASSDESISESGEAGADERAEIRVRGDVLLRESTELAPRS</sequence>
<dbReference type="SUPFAM" id="SSF53822">
    <property type="entry name" value="Periplasmic binding protein-like I"/>
    <property type="match status" value="1"/>
</dbReference>
<keyword evidence="3" id="KW-0804">Transcription</keyword>